<dbReference type="Gene3D" id="3.40.50.12780">
    <property type="entry name" value="N-terminal domain of ligase-like"/>
    <property type="match status" value="1"/>
</dbReference>
<sequence>MTGQDNLPARAGSIATVGALFSTYAALNSGSIAIEYRDRRISYGELLDRVSRASAMLAAQGLQRGDRVALLSRNRPEYFEIELAAANLGGITACLNWRLSPRELAYCVELVSPKLLVVEPDLAASLGSRPSCPQIELGPQYERLLAQQDARGIPPTAQPEDGLVILYTSGTTGLPKGAVISHRAMIMRALVFTSELGITTSESFVAWAPLFHMASTDHGLATLLRGGTVVIIDGFRIEPLLQAISSHHIGWLVLIPGMVEALVESMRAERTIAKGVRVCGAMADLVPPHAIAAATELIKAPYLNSFGSTETGLPPATRDLIPIGVAPTRLSKRQNAFCEVKLVDPADNEVSLGDPGELAIRGGTVFSGYWQADEVNARDFRGGWFHMGDVFRRNEDGTLDFVDRAKYMIKSGGENVYPAEIERVLLTDKRITEVAVVRARDAKWGEVPVAFVACRDDSLTEAELVELCRRDLAGYKRPRQFHFIDFADFPRSTSGKVQRHELETRLTKVAP</sequence>
<evidence type="ECO:0000313" key="4">
    <source>
        <dbReference type="Proteomes" id="UP000057737"/>
    </source>
</evidence>
<keyword evidence="3" id="KW-0436">Ligase</keyword>
<accession>A0A120FQK3</accession>
<dbReference type="EMBL" id="LNCU01000036">
    <property type="protein sequence ID" value="KWV58657.1"/>
    <property type="molecule type" value="Genomic_DNA"/>
</dbReference>
<dbReference type="InterPro" id="IPR020845">
    <property type="entry name" value="AMP-binding_CS"/>
</dbReference>
<dbReference type="GO" id="GO:0031956">
    <property type="term" value="F:medium-chain fatty acid-CoA ligase activity"/>
    <property type="evidence" value="ECO:0007669"/>
    <property type="project" value="TreeGrafter"/>
</dbReference>
<dbReference type="Pfam" id="PF00501">
    <property type="entry name" value="AMP-binding"/>
    <property type="match status" value="1"/>
</dbReference>
<dbReference type="PANTHER" id="PTHR43201">
    <property type="entry name" value="ACYL-COA SYNTHETASE"/>
    <property type="match status" value="1"/>
</dbReference>
<dbReference type="SUPFAM" id="SSF56801">
    <property type="entry name" value="Acetyl-CoA synthetase-like"/>
    <property type="match status" value="1"/>
</dbReference>
<dbReference type="RefSeq" id="WP_066503453.1">
    <property type="nucleotide sequence ID" value="NZ_LNCU01000036.1"/>
</dbReference>
<dbReference type="AlphaFoldDB" id="A0A120FQK3"/>
<organism evidence="3 4">
    <name type="scientific">Bradyrhizobium macuxiense</name>
    <dbReference type="NCBI Taxonomy" id="1755647"/>
    <lineage>
        <taxon>Bacteria</taxon>
        <taxon>Pseudomonadati</taxon>
        <taxon>Pseudomonadota</taxon>
        <taxon>Alphaproteobacteria</taxon>
        <taxon>Hyphomicrobiales</taxon>
        <taxon>Nitrobacteraceae</taxon>
        <taxon>Bradyrhizobium</taxon>
    </lineage>
</organism>
<protein>
    <submittedName>
        <fullName evidence="3">Acid--CoA ligase</fullName>
    </submittedName>
</protein>
<evidence type="ECO:0000313" key="3">
    <source>
        <dbReference type="EMBL" id="KWV58657.1"/>
    </source>
</evidence>
<feature type="domain" description="AMP-dependent synthetase/ligase" evidence="1">
    <location>
        <begin position="25"/>
        <end position="370"/>
    </location>
</feature>
<dbReference type="InterPro" id="IPR042099">
    <property type="entry name" value="ANL_N_sf"/>
</dbReference>
<dbReference type="InterPro" id="IPR000873">
    <property type="entry name" value="AMP-dep_synth/lig_dom"/>
</dbReference>
<dbReference type="OrthoDB" id="9803968at2"/>
<comment type="caution">
    <text evidence="3">The sequence shown here is derived from an EMBL/GenBank/DDBJ whole genome shotgun (WGS) entry which is preliminary data.</text>
</comment>
<dbReference type="Pfam" id="PF13193">
    <property type="entry name" value="AMP-binding_C"/>
    <property type="match status" value="1"/>
</dbReference>
<dbReference type="InterPro" id="IPR025110">
    <property type="entry name" value="AMP-bd_C"/>
</dbReference>
<dbReference type="PROSITE" id="PS00455">
    <property type="entry name" value="AMP_BINDING"/>
    <property type="match status" value="1"/>
</dbReference>
<name>A0A120FQK3_9BRAD</name>
<evidence type="ECO:0000259" key="2">
    <source>
        <dbReference type="Pfam" id="PF13193"/>
    </source>
</evidence>
<dbReference type="InterPro" id="IPR045851">
    <property type="entry name" value="AMP-bd_C_sf"/>
</dbReference>
<feature type="domain" description="AMP-binding enzyme C-terminal" evidence="2">
    <location>
        <begin position="420"/>
        <end position="496"/>
    </location>
</feature>
<dbReference type="PANTHER" id="PTHR43201:SF32">
    <property type="entry name" value="2-SUCCINYLBENZOATE--COA LIGASE, CHLOROPLASTIC_PEROXISOMAL"/>
    <property type="match status" value="1"/>
</dbReference>
<gene>
    <name evidence="3" type="ORF">AS156_34385</name>
</gene>
<keyword evidence="4" id="KW-1185">Reference proteome</keyword>
<dbReference type="Gene3D" id="3.30.300.30">
    <property type="match status" value="1"/>
</dbReference>
<dbReference type="GO" id="GO:0006631">
    <property type="term" value="P:fatty acid metabolic process"/>
    <property type="evidence" value="ECO:0007669"/>
    <property type="project" value="TreeGrafter"/>
</dbReference>
<evidence type="ECO:0000259" key="1">
    <source>
        <dbReference type="Pfam" id="PF00501"/>
    </source>
</evidence>
<reference evidence="3 4" key="1">
    <citation type="submission" date="2015-11" db="EMBL/GenBank/DDBJ databases">
        <title>Draft Genome Sequence of the Strain BR 10303 (Bradyrhizobium sp.) isolated from nodules of Centrolobium paraense.</title>
        <authorList>
            <person name="Zelli J.E."/>
            <person name="Simoes-Araujo J.L."/>
            <person name="Barauna A.C."/>
            <person name="Silva K."/>
        </authorList>
    </citation>
    <scope>NUCLEOTIDE SEQUENCE [LARGE SCALE GENOMIC DNA]</scope>
    <source>
        <strain evidence="3 4">BR 10303</strain>
    </source>
</reference>
<dbReference type="Proteomes" id="UP000057737">
    <property type="component" value="Unassembled WGS sequence"/>
</dbReference>
<proteinExistence type="predicted"/>